<organism evidence="1 2">
    <name type="scientific">Streptomonospora nanhaiensis</name>
    <dbReference type="NCBI Taxonomy" id="1323731"/>
    <lineage>
        <taxon>Bacteria</taxon>
        <taxon>Bacillati</taxon>
        <taxon>Actinomycetota</taxon>
        <taxon>Actinomycetes</taxon>
        <taxon>Streptosporangiales</taxon>
        <taxon>Nocardiopsidaceae</taxon>
        <taxon>Streptomonospora</taxon>
    </lineage>
</organism>
<keyword evidence="2" id="KW-1185">Reference proteome</keyword>
<dbReference type="Gene3D" id="2.40.128.290">
    <property type="entry name" value="Uncharacterised protein Atu4866, PF11512"/>
    <property type="match status" value="1"/>
</dbReference>
<dbReference type="Proteomes" id="UP000575985">
    <property type="component" value="Unassembled WGS sequence"/>
</dbReference>
<dbReference type="Gene3D" id="2.30.40.10">
    <property type="entry name" value="Urease, subunit C, domain 1"/>
    <property type="match status" value="1"/>
</dbReference>
<dbReference type="AlphaFoldDB" id="A0A853BKL0"/>
<dbReference type="InterPro" id="IPR038646">
    <property type="entry name" value="Atu4866-like_sf"/>
</dbReference>
<dbReference type="InterPro" id="IPR011059">
    <property type="entry name" value="Metal-dep_hydrolase_composite"/>
</dbReference>
<proteinExistence type="predicted"/>
<dbReference type="InterPro" id="IPR020955">
    <property type="entry name" value="Uncharacterised_Atu4866"/>
</dbReference>
<name>A0A853BKL0_9ACTN</name>
<comment type="caution">
    <text evidence="1">The sequence shown here is derived from an EMBL/GenBank/DDBJ whole genome shotgun (WGS) entry which is preliminary data.</text>
</comment>
<sequence length="247" mass="25268">MAPPAFDTALLEPYRSPASPAAAGRPLLFAHARVHTFDPAVGDLADADVLTAGAEVAGVGPGLRAAAEARGAVVLDCAGLAVVPAVAGPADGAGARERPAGRIGGLAPGGPATFAVVPAPASGPPVLESLIWRPENAVAVLAAGRVVLLDGRPAAGAAPWSGPRPSAVDGPHLGRWVDDTGFIVQDLAPGGRYDEARGGRPHAYQGAFWIAGDRIVYRDDLGFWAYGRFCGGVLHHAGYTFRRRGRR</sequence>
<evidence type="ECO:0000313" key="1">
    <source>
        <dbReference type="EMBL" id="NYI95187.1"/>
    </source>
</evidence>
<evidence type="ECO:0000313" key="2">
    <source>
        <dbReference type="Proteomes" id="UP000575985"/>
    </source>
</evidence>
<dbReference type="Pfam" id="PF11512">
    <property type="entry name" value="Atu4866"/>
    <property type="match status" value="1"/>
</dbReference>
<dbReference type="EMBL" id="JACCFO010000001">
    <property type="protein sequence ID" value="NYI95187.1"/>
    <property type="molecule type" value="Genomic_DNA"/>
</dbReference>
<gene>
    <name evidence="1" type="ORF">HNR12_001464</name>
</gene>
<dbReference type="SUPFAM" id="SSF51338">
    <property type="entry name" value="Composite domain of metallo-dependent hydrolases"/>
    <property type="match status" value="1"/>
</dbReference>
<protein>
    <submittedName>
        <fullName evidence="1">Uncharacterized protein</fullName>
    </submittedName>
</protein>
<dbReference type="GO" id="GO:0016810">
    <property type="term" value="F:hydrolase activity, acting on carbon-nitrogen (but not peptide) bonds"/>
    <property type="evidence" value="ECO:0007669"/>
    <property type="project" value="InterPro"/>
</dbReference>
<accession>A0A853BKL0</accession>
<reference evidence="1 2" key="1">
    <citation type="submission" date="2020-07" db="EMBL/GenBank/DDBJ databases">
        <title>Sequencing the genomes of 1000 actinobacteria strains.</title>
        <authorList>
            <person name="Klenk H.-P."/>
        </authorList>
    </citation>
    <scope>NUCLEOTIDE SEQUENCE [LARGE SCALE GENOMIC DNA]</scope>
    <source>
        <strain evidence="1 2">DSM 45927</strain>
    </source>
</reference>
<dbReference type="RefSeq" id="WP_179766754.1">
    <property type="nucleotide sequence ID" value="NZ_JACCFO010000001.1"/>
</dbReference>